<evidence type="ECO:0000259" key="1">
    <source>
        <dbReference type="Pfam" id="PF17667"/>
    </source>
</evidence>
<protein>
    <submittedName>
        <fullName evidence="2">Other 1 kinase</fullName>
    </submittedName>
</protein>
<evidence type="ECO:0000313" key="3">
    <source>
        <dbReference type="Proteomes" id="UP000217199"/>
    </source>
</evidence>
<keyword evidence="2" id="KW-0808">Transferase</keyword>
<sequence length="350" mass="40417">MSIEDEGGEAAPEGGPLDHFRTIAAELERNQKGGYCDKVRYRIVFKEAATPFYEIDNIEDVLLVIKDALRTLRCTHKAGWVHRVFSIGNVYLYKDPVTQEKKGIIGDFEYTIEAGTDGQRSVRTKGTPDFMAVEVANQLHIVINHGGKRVVDYRRWKENRKKTLKSINTSRGIYYNYIHDLESIWWIAVWALFNFEKRHARADEIDLLAAYERKINRDLLFSGIIGNLNRNKFFRVNSTYTQATRCLPKYFDDFSLTLMTIAEAIKDSYVEKELCGVTNISWDEKSTIHDIFIELLDEVEMGKFEIVYIQTPTTGGIPSTTKPTNDIRTNRILSEKIRGKETVSRKFENF</sequence>
<dbReference type="OrthoDB" id="3271139at2759"/>
<dbReference type="PANTHER" id="PTHR38248">
    <property type="entry name" value="FUNK1 6"/>
    <property type="match status" value="1"/>
</dbReference>
<proteinExistence type="predicted"/>
<dbReference type="STRING" id="2282107.A0A286UB54"/>
<gene>
    <name evidence="2" type="ORF">PNOK_0686400</name>
</gene>
<dbReference type="InterPro" id="IPR011009">
    <property type="entry name" value="Kinase-like_dom_sf"/>
</dbReference>
<dbReference type="AlphaFoldDB" id="A0A286UB54"/>
<dbReference type="InParanoid" id="A0A286UB54"/>
<dbReference type="Proteomes" id="UP000217199">
    <property type="component" value="Unassembled WGS sequence"/>
</dbReference>
<evidence type="ECO:0000313" key="2">
    <source>
        <dbReference type="EMBL" id="PAV16800.1"/>
    </source>
</evidence>
<feature type="domain" description="Fungal-type protein kinase" evidence="1">
    <location>
        <begin position="28"/>
        <end position="191"/>
    </location>
</feature>
<keyword evidence="2" id="KW-0418">Kinase</keyword>
<dbReference type="GO" id="GO:0016301">
    <property type="term" value="F:kinase activity"/>
    <property type="evidence" value="ECO:0007669"/>
    <property type="project" value="UniProtKB-KW"/>
</dbReference>
<reference evidence="2 3" key="1">
    <citation type="journal article" date="2017" name="Mol. Ecol.">
        <title>Comparative and population genomic landscape of Phellinus noxius: A hypervariable fungus causing root rot in trees.</title>
        <authorList>
            <person name="Chung C.L."/>
            <person name="Lee T.J."/>
            <person name="Akiba M."/>
            <person name="Lee H.H."/>
            <person name="Kuo T.H."/>
            <person name="Liu D."/>
            <person name="Ke H.M."/>
            <person name="Yokoi T."/>
            <person name="Roa M.B."/>
            <person name="Lu M.J."/>
            <person name="Chang Y.Y."/>
            <person name="Ann P.J."/>
            <person name="Tsai J.N."/>
            <person name="Chen C.Y."/>
            <person name="Tzean S.S."/>
            <person name="Ota Y."/>
            <person name="Hattori T."/>
            <person name="Sahashi N."/>
            <person name="Liou R.F."/>
            <person name="Kikuchi T."/>
            <person name="Tsai I.J."/>
        </authorList>
    </citation>
    <scope>NUCLEOTIDE SEQUENCE [LARGE SCALE GENOMIC DNA]</scope>
    <source>
        <strain evidence="2 3">FFPRI411160</strain>
    </source>
</reference>
<organism evidence="2 3">
    <name type="scientific">Pyrrhoderma noxium</name>
    <dbReference type="NCBI Taxonomy" id="2282107"/>
    <lineage>
        <taxon>Eukaryota</taxon>
        <taxon>Fungi</taxon>
        <taxon>Dikarya</taxon>
        <taxon>Basidiomycota</taxon>
        <taxon>Agaricomycotina</taxon>
        <taxon>Agaricomycetes</taxon>
        <taxon>Hymenochaetales</taxon>
        <taxon>Hymenochaetaceae</taxon>
        <taxon>Pyrrhoderma</taxon>
    </lineage>
</organism>
<dbReference type="InterPro" id="IPR040976">
    <property type="entry name" value="Pkinase_fungal"/>
</dbReference>
<keyword evidence="3" id="KW-1185">Reference proteome</keyword>
<accession>A0A286UB54</accession>
<dbReference type="EMBL" id="NBII01000007">
    <property type="protein sequence ID" value="PAV16800.1"/>
    <property type="molecule type" value="Genomic_DNA"/>
</dbReference>
<dbReference type="PANTHER" id="PTHR38248:SF2">
    <property type="entry name" value="FUNK1 11"/>
    <property type="match status" value="1"/>
</dbReference>
<name>A0A286UB54_9AGAM</name>
<comment type="caution">
    <text evidence="2">The sequence shown here is derived from an EMBL/GenBank/DDBJ whole genome shotgun (WGS) entry which is preliminary data.</text>
</comment>
<dbReference type="Gene3D" id="1.10.510.10">
    <property type="entry name" value="Transferase(Phosphotransferase) domain 1"/>
    <property type="match status" value="1"/>
</dbReference>
<dbReference type="SUPFAM" id="SSF56112">
    <property type="entry name" value="Protein kinase-like (PK-like)"/>
    <property type="match status" value="1"/>
</dbReference>
<dbReference type="Pfam" id="PF17667">
    <property type="entry name" value="Pkinase_fungal"/>
    <property type="match status" value="1"/>
</dbReference>